<dbReference type="InterPro" id="IPR013128">
    <property type="entry name" value="Peptidase_C1A"/>
</dbReference>
<dbReference type="STRING" id="695850.A0A067CQ54"/>
<organism evidence="5 6">
    <name type="scientific">Saprolegnia parasitica (strain CBS 223.65)</name>
    <dbReference type="NCBI Taxonomy" id="695850"/>
    <lineage>
        <taxon>Eukaryota</taxon>
        <taxon>Sar</taxon>
        <taxon>Stramenopiles</taxon>
        <taxon>Oomycota</taxon>
        <taxon>Saprolegniomycetes</taxon>
        <taxon>Saprolegniales</taxon>
        <taxon>Saprolegniaceae</taxon>
        <taxon>Saprolegnia</taxon>
    </lineage>
</organism>
<dbReference type="VEuPathDB" id="FungiDB:SPRG_06048"/>
<evidence type="ECO:0000256" key="3">
    <source>
        <dbReference type="SAM" id="SignalP"/>
    </source>
</evidence>
<evidence type="ECO:0000313" key="6">
    <source>
        <dbReference type="Proteomes" id="UP000030745"/>
    </source>
</evidence>
<keyword evidence="6" id="KW-1185">Reference proteome</keyword>
<dbReference type="GO" id="GO:0008234">
    <property type="term" value="F:cysteine-type peptidase activity"/>
    <property type="evidence" value="ECO:0007669"/>
    <property type="project" value="InterPro"/>
</dbReference>
<dbReference type="Gene3D" id="3.90.70.10">
    <property type="entry name" value="Cysteine proteinases"/>
    <property type="match status" value="1"/>
</dbReference>
<sequence>MRFLQVLFLMAIVLLAWVMTVDALNISAHERDELSRDLRRWQKKFGNDDHVRAAMTLVRGTLTTDDLLRRLKATKDQLPTLRAANPHATFSHLTKFALLTDNEFAQFISESPLKPVIPPLSPPSRSPTNHLNRSAVVEASDTYSVDWTTRSICVPPVKFKGNCGSNWAIMAAAAVSSAHCLATGDAIFLSAQQVLSCSYPRGTDVCKGAGFAQHAMEWLVSHPSILCKDSAIPYTSGETGSAPVCSDNTKCAGSIPLHTGPIVTMQGEDALTKQLQLQPVVAYVTALNPVWKSYKGGILTWCPPAQYVDQAMLVVGYGTHDAGYLTKPMHFFKLRNAWGTNWGEKGDIRLDRRGTNDEGMCKLFTYLAYPELPPVGASKATRPRTP</sequence>
<dbReference type="Pfam" id="PF00112">
    <property type="entry name" value="Peptidase_C1"/>
    <property type="match status" value="1"/>
</dbReference>
<feature type="domain" description="Peptidase C1A papain C-terminal" evidence="4">
    <location>
        <begin position="141"/>
        <end position="371"/>
    </location>
</feature>
<dbReference type="KEGG" id="spar:SPRG_06048"/>
<reference evidence="5 6" key="1">
    <citation type="journal article" date="2013" name="PLoS Genet.">
        <title>Distinctive expansion of potential virulence genes in the genome of the oomycete fish pathogen Saprolegnia parasitica.</title>
        <authorList>
            <person name="Jiang R.H."/>
            <person name="de Bruijn I."/>
            <person name="Haas B.J."/>
            <person name="Belmonte R."/>
            <person name="Lobach L."/>
            <person name="Christie J."/>
            <person name="van den Ackerveken G."/>
            <person name="Bottin A."/>
            <person name="Bulone V."/>
            <person name="Diaz-Moreno S.M."/>
            <person name="Dumas B."/>
            <person name="Fan L."/>
            <person name="Gaulin E."/>
            <person name="Govers F."/>
            <person name="Grenville-Briggs L.J."/>
            <person name="Horner N.R."/>
            <person name="Levin J.Z."/>
            <person name="Mammella M."/>
            <person name="Meijer H.J."/>
            <person name="Morris P."/>
            <person name="Nusbaum C."/>
            <person name="Oome S."/>
            <person name="Phillips A.J."/>
            <person name="van Rooyen D."/>
            <person name="Rzeszutek E."/>
            <person name="Saraiva M."/>
            <person name="Secombes C.J."/>
            <person name="Seidl M.F."/>
            <person name="Snel B."/>
            <person name="Stassen J.H."/>
            <person name="Sykes S."/>
            <person name="Tripathy S."/>
            <person name="van den Berg H."/>
            <person name="Vega-Arreguin J.C."/>
            <person name="Wawra S."/>
            <person name="Young S.K."/>
            <person name="Zeng Q."/>
            <person name="Dieguez-Uribeondo J."/>
            <person name="Russ C."/>
            <person name="Tyler B.M."/>
            <person name="van West P."/>
        </authorList>
    </citation>
    <scope>NUCLEOTIDE SEQUENCE [LARGE SCALE GENOMIC DNA]</scope>
    <source>
        <strain evidence="5 6">CBS 223.65</strain>
    </source>
</reference>
<dbReference type="Proteomes" id="UP000030745">
    <property type="component" value="Unassembled WGS sequence"/>
</dbReference>
<dbReference type="AlphaFoldDB" id="A0A067CQ54"/>
<dbReference type="PANTHER" id="PTHR12411">
    <property type="entry name" value="CYSTEINE PROTEASE FAMILY C1-RELATED"/>
    <property type="match status" value="1"/>
</dbReference>
<comment type="similarity">
    <text evidence="1">Belongs to the peptidase C1 family.</text>
</comment>
<keyword evidence="3" id="KW-0732">Signal</keyword>
<feature type="signal peptide" evidence="3">
    <location>
        <begin position="1"/>
        <end position="23"/>
    </location>
</feature>
<protein>
    <recommendedName>
        <fullName evidence="4">Peptidase C1A papain C-terminal domain-containing protein</fullName>
    </recommendedName>
</protein>
<dbReference type="OrthoDB" id="10253408at2759"/>
<dbReference type="RefSeq" id="XP_012200163.1">
    <property type="nucleotide sequence ID" value="XM_012344773.1"/>
</dbReference>
<evidence type="ECO:0000256" key="2">
    <source>
        <dbReference type="ARBA" id="ARBA00023145"/>
    </source>
</evidence>
<dbReference type="SUPFAM" id="SSF54001">
    <property type="entry name" value="Cysteine proteinases"/>
    <property type="match status" value="1"/>
</dbReference>
<keyword evidence="2" id="KW-0865">Zymogen</keyword>
<proteinExistence type="inferred from homology"/>
<dbReference type="InterPro" id="IPR039417">
    <property type="entry name" value="Peptidase_C1A_papain-like"/>
</dbReference>
<dbReference type="GO" id="GO:0006508">
    <property type="term" value="P:proteolysis"/>
    <property type="evidence" value="ECO:0007669"/>
    <property type="project" value="InterPro"/>
</dbReference>
<evidence type="ECO:0000313" key="5">
    <source>
        <dbReference type="EMBL" id="KDO28947.1"/>
    </source>
</evidence>
<accession>A0A067CQ54</accession>
<evidence type="ECO:0000259" key="4">
    <source>
        <dbReference type="SMART" id="SM00645"/>
    </source>
</evidence>
<dbReference type="OMA" id="TGIYVHL"/>
<name>A0A067CQ54_SAPPC</name>
<dbReference type="GeneID" id="24128413"/>
<gene>
    <name evidence="5" type="ORF">SPRG_06048</name>
</gene>
<evidence type="ECO:0000256" key="1">
    <source>
        <dbReference type="ARBA" id="ARBA00008455"/>
    </source>
</evidence>
<dbReference type="EMBL" id="KK583208">
    <property type="protein sequence ID" value="KDO28947.1"/>
    <property type="molecule type" value="Genomic_DNA"/>
</dbReference>
<dbReference type="CDD" id="cd02248">
    <property type="entry name" value="Peptidase_C1A"/>
    <property type="match status" value="1"/>
</dbReference>
<dbReference type="InterPro" id="IPR000668">
    <property type="entry name" value="Peptidase_C1A_C"/>
</dbReference>
<dbReference type="SMART" id="SM00645">
    <property type="entry name" value="Pept_C1"/>
    <property type="match status" value="1"/>
</dbReference>
<dbReference type="InterPro" id="IPR038765">
    <property type="entry name" value="Papain-like_cys_pep_sf"/>
</dbReference>
<feature type="chain" id="PRO_5018611680" description="Peptidase C1A papain C-terminal domain-containing protein" evidence="3">
    <location>
        <begin position="24"/>
        <end position="386"/>
    </location>
</feature>